<name>A0A563DHT7_9FLAO</name>
<gene>
    <name evidence="2" type="ORF">ETU09_02920</name>
</gene>
<dbReference type="RefSeq" id="WP_146291788.1">
    <property type="nucleotide sequence ID" value="NZ_SELH01000014.1"/>
</dbReference>
<protein>
    <submittedName>
        <fullName evidence="2">Glycosyltransferase</fullName>
    </submittedName>
</protein>
<dbReference type="EMBL" id="SELH01000014">
    <property type="protein sequence ID" value="TWP29413.1"/>
    <property type="molecule type" value="Genomic_DNA"/>
</dbReference>
<reference evidence="2 3" key="1">
    <citation type="submission" date="2019-02" db="EMBL/GenBank/DDBJ databases">
        <title>Apibacter muscae sp. nov.: a novel member of the house fly microbiota.</title>
        <authorList>
            <person name="Park R."/>
        </authorList>
    </citation>
    <scope>NUCLEOTIDE SEQUENCE [LARGE SCALE GENOMIC DNA]</scope>
    <source>
        <strain evidence="2 3">AL1</strain>
    </source>
</reference>
<dbReference type="Pfam" id="PF00534">
    <property type="entry name" value="Glycos_transf_1"/>
    <property type="match status" value="1"/>
</dbReference>
<evidence type="ECO:0000313" key="2">
    <source>
        <dbReference type="EMBL" id="TWP29413.1"/>
    </source>
</evidence>
<evidence type="ECO:0000259" key="1">
    <source>
        <dbReference type="Pfam" id="PF00534"/>
    </source>
</evidence>
<dbReference type="Gene3D" id="3.40.50.2000">
    <property type="entry name" value="Glycogen Phosphorylase B"/>
    <property type="match status" value="2"/>
</dbReference>
<evidence type="ECO:0000313" key="3">
    <source>
        <dbReference type="Proteomes" id="UP000319499"/>
    </source>
</evidence>
<keyword evidence="2" id="KW-0808">Transferase</keyword>
<organism evidence="2 3">
    <name type="scientific">Apibacter muscae</name>
    <dbReference type="NCBI Taxonomy" id="2509004"/>
    <lineage>
        <taxon>Bacteria</taxon>
        <taxon>Pseudomonadati</taxon>
        <taxon>Bacteroidota</taxon>
        <taxon>Flavobacteriia</taxon>
        <taxon>Flavobacteriales</taxon>
        <taxon>Weeksellaceae</taxon>
        <taxon>Apibacter</taxon>
    </lineage>
</organism>
<dbReference type="AlphaFoldDB" id="A0A563DHT7"/>
<dbReference type="SUPFAM" id="SSF53756">
    <property type="entry name" value="UDP-Glycosyltransferase/glycogen phosphorylase"/>
    <property type="match status" value="1"/>
</dbReference>
<dbReference type="PANTHER" id="PTHR45947:SF3">
    <property type="entry name" value="SULFOQUINOVOSYL TRANSFERASE SQD2"/>
    <property type="match status" value="1"/>
</dbReference>
<sequence>MKILFVTQNYTPSKGGMAESCKRITKNLKKSVNTIHIFHFNPKNNEYIIKPEKSGYYVSIAIHHTEEYTLNLASLFLEDNIHKLKFDLIVAFGGYLPLMWAPIISQLYSKPLYTFIRGNDFDEFLFSKKRDILFYALQNSTGICSVSKDKQKKISNLFPEVPVYYTPNGIDLDFWELNSYEVVESCSLKKTSQNRKIILLAGQLKFKKGIVSFFKDFEKFPYKEDYEVWLVGDITDPIKEIVNKLSINIQYFPFTLRNQMKIFYKATDIVCIPSFYDGMPNVLLEAGASHKFIIAAKTGGMPDVITHKQTGLLYNPLKNNDLLEVLLHYHYMSEQDRKNISESLYSTIKENFTEQNETNNYLTILKS</sequence>
<proteinExistence type="predicted"/>
<accession>A0A563DHT7</accession>
<comment type="caution">
    <text evidence="2">The sequence shown here is derived from an EMBL/GenBank/DDBJ whole genome shotgun (WGS) entry which is preliminary data.</text>
</comment>
<dbReference type="CDD" id="cd03801">
    <property type="entry name" value="GT4_PimA-like"/>
    <property type="match status" value="1"/>
</dbReference>
<dbReference type="Proteomes" id="UP000319499">
    <property type="component" value="Unassembled WGS sequence"/>
</dbReference>
<dbReference type="InterPro" id="IPR050194">
    <property type="entry name" value="Glycosyltransferase_grp1"/>
</dbReference>
<feature type="domain" description="Glycosyl transferase family 1" evidence="1">
    <location>
        <begin position="193"/>
        <end position="327"/>
    </location>
</feature>
<dbReference type="InterPro" id="IPR001296">
    <property type="entry name" value="Glyco_trans_1"/>
</dbReference>
<dbReference type="GO" id="GO:0016757">
    <property type="term" value="F:glycosyltransferase activity"/>
    <property type="evidence" value="ECO:0007669"/>
    <property type="project" value="InterPro"/>
</dbReference>
<dbReference type="PANTHER" id="PTHR45947">
    <property type="entry name" value="SULFOQUINOVOSYL TRANSFERASE SQD2"/>
    <property type="match status" value="1"/>
</dbReference>
<keyword evidence="3" id="KW-1185">Reference proteome</keyword>
<dbReference type="OrthoDB" id="9787111at2"/>